<dbReference type="GeneID" id="25981558"/>
<dbReference type="PANTHER" id="PTHR11079">
    <property type="entry name" value="CYTOSINE DEAMINASE FAMILY MEMBER"/>
    <property type="match status" value="1"/>
</dbReference>
<dbReference type="HOGENOM" id="CLU_025810_7_2_1"/>
<dbReference type="FunCoup" id="F0XS35">
    <property type="interactions" value="120"/>
</dbReference>
<dbReference type="GO" id="GO:0046087">
    <property type="term" value="P:cytidine metabolic process"/>
    <property type="evidence" value="ECO:0007669"/>
    <property type="project" value="TreeGrafter"/>
</dbReference>
<dbReference type="GO" id="GO:0005634">
    <property type="term" value="C:nucleus"/>
    <property type="evidence" value="ECO:0007669"/>
    <property type="project" value="UniProtKB-SubCell"/>
</dbReference>
<name>F0XS35_GROCL</name>
<evidence type="ECO:0000313" key="18">
    <source>
        <dbReference type="EMBL" id="EFW99589.1"/>
    </source>
</evidence>
<dbReference type="GO" id="GO:0005737">
    <property type="term" value="C:cytoplasm"/>
    <property type="evidence" value="ECO:0007669"/>
    <property type="project" value="UniProtKB-SubCell"/>
</dbReference>
<accession>F0XS35</accession>
<dbReference type="GO" id="GO:0004131">
    <property type="term" value="F:cytosine deaminase activity"/>
    <property type="evidence" value="ECO:0007669"/>
    <property type="project" value="UniProtKB-EC"/>
</dbReference>
<dbReference type="InterPro" id="IPR016193">
    <property type="entry name" value="Cytidine_deaminase-like"/>
</dbReference>
<evidence type="ECO:0000256" key="5">
    <source>
        <dbReference type="ARBA" id="ARBA00011738"/>
    </source>
</evidence>
<keyword evidence="6" id="KW-0963">Cytoplasm</keyword>
<keyword evidence="8" id="KW-0378">Hydrolase</keyword>
<evidence type="ECO:0000313" key="19">
    <source>
        <dbReference type="Proteomes" id="UP000007796"/>
    </source>
</evidence>
<comment type="subcellular location">
    <subcellularLocation>
        <location evidence="3">Cytoplasm</location>
    </subcellularLocation>
    <subcellularLocation>
        <location evidence="2">Nucleus</location>
    </subcellularLocation>
</comment>
<evidence type="ECO:0000256" key="16">
    <source>
        <dbReference type="ARBA" id="ARBA00084039"/>
    </source>
</evidence>
<dbReference type="CDD" id="cd01285">
    <property type="entry name" value="nucleoside_deaminase"/>
    <property type="match status" value="1"/>
</dbReference>
<evidence type="ECO:0000256" key="10">
    <source>
        <dbReference type="ARBA" id="ARBA00023242"/>
    </source>
</evidence>
<reference evidence="18 19" key="1">
    <citation type="journal article" date="2011" name="Proc. Natl. Acad. Sci. U.S.A.">
        <title>Genome and transcriptome analyses of the mountain pine beetle-fungal symbiont Grosmannia clavigera, a lodgepole pine pathogen.</title>
        <authorList>
            <person name="DiGuistini S."/>
            <person name="Wang Y."/>
            <person name="Liao N.Y."/>
            <person name="Taylor G."/>
            <person name="Tanguay P."/>
            <person name="Feau N."/>
            <person name="Henrissat B."/>
            <person name="Chan S.K."/>
            <person name="Hesse-Orce U."/>
            <person name="Alamouti S.M."/>
            <person name="Tsui C.K.M."/>
            <person name="Docking R.T."/>
            <person name="Levasseur A."/>
            <person name="Haridas S."/>
            <person name="Robertson G."/>
            <person name="Birol I."/>
            <person name="Holt R.A."/>
            <person name="Marra M.A."/>
            <person name="Hamelin R.C."/>
            <person name="Hirst M."/>
            <person name="Jones S.J.M."/>
            <person name="Bohlmann J."/>
            <person name="Breuil C."/>
        </authorList>
    </citation>
    <scope>NUCLEOTIDE SEQUENCE [LARGE SCALE GENOMIC DNA]</scope>
    <source>
        <strain evidence="19">kw1407 / UAMH 11150</strain>
    </source>
</reference>
<dbReference type="Gene3D" id="3.40.140.10">
    <property type="entry name" value="Cytidine Deaminase, domain 2"/>
    <property type="match status" value="1"/>
</dbReference>
<evidence type="ECO:0000256" key="15">
    <source>
        <dbReference type="ARBA" id="ARBA00074321"/>
    </source>
</evidence>
<dbReference type="Pfam" id="PF00383">
    <property type="entry name" value="dCMP_cyt_deam_1"/>
    <property type="match status" value="1"/>
</dbReference>
<keyword evidence="7" id="KW-0479">Metal-binding</keyword>
<dbReference type="EC" id="3.5.4.1" evidence="14"/>
<dbReference type="InterPro" id="IPR002125">
    <property type="entry name" value="CMP_dCMP_dom"/>
</dbReference>
<comment type="catalytic activity">
    <reaction evidence="11">
        <text>cytosine + H2O + H(+) = uracil + NH4(+)</text>
        <dbReference type="Rhea" id="RHEA:20605"/>
        <dbReference type="ChEBI" id="CHEBI:15377"/>
        <dbReference type="ChEBI" id="CHEBI:15378"/>
        <dbReference type="ChEBI" id="CHEBI:16040"/>
        <dbReference type="ChEBI" id="CHEBI:17568"/>
        <dbReference type="ChEBI" id="CHEBI:28938"/>
        <dbReference type="EC" id="3.5.4.1"/>
    </reaction>
</comment>
<dbReference type="Proteomes" id="UP000007796">
    <property type="component" value="Unassembled WGS sequence"/>
</dbReference>
<evidence type="ECO:0000256" key="11">
    <source>
        <dbReference type="ARBA" id="ARBA00050113"/>
    </source>
</evidence>
<dbReference type="SUPFAM" id="SSF53927">
    <property type="entry name" value="Cytidine deaminase-like"/>
    <property type="match status" value="1"/>
</dbReference>
<dbReference type="STRING" id="655863.F0XS35"/>
<evidence type="ECO:0000256" key="9">
    <source>
        <dbReference type="ARBA" id="ARBA00022833"/>
    </source>
</evidence>
<evidence type="ECO:0000256" key="6">
    <source>
        <dbReference type="ARBA" id="ARBA00022490"/>
    </source>
</evidence>
<evidence type="ECO:0000256" key="8">
    <source>
        <dbReference type="ARBA" id="ARBA00022801"/>
    </source>
</evidence>
<evidence type="ECO:0000256" key="4">
    <source>
        <dbReference type="ARBA" id="ARBA00006576"/>
    </source>
</evidence>
<comment type="function">
    <text evidence="12">Catalyzes the hydrolytic deamination of cytosine to uracil or 5-methylcytosine to thymine. Is involved in the pyrimidine salvage pathway, which allows the cell to utilize cytosine for pyrimidine nucleotide synthesis.</text>
</comment>
<evidence type="ECO:0000256" key="3">
    <source>
        <dbReference type="ARBA" id="ARBA00004496"/>
    </source>
</evidence>
<sequence length="170" mass="18279">MLSDQEALQIALDEAKAGFAEGGVPPRLTMAQIGAALVSADGTLMGKGRNQRVQLGSPIHHGETSTLYNTGRLSASAYKGSTMYTTLSPCDMCTGACILYGIKRVVIGENRTFLGGEAYLKQRGIDVVVLDNSECRELMEAFIAKSPELWNEDIGVEKRVYSKESSQPAS</sequence>
<comment type="pathway">
    <text evidence="13">Pyrimidine metabolism; UMP biosynthesis via salvage pathway; uracil from cytosine: step 1/1.</text>
</comment>
<feature type="domain" description="CMP/dCMP-type deaminase" evidence="17">
    <location>
        <begin position="2"/>
        <end position="127"/>
    </location>
</feature>
<evidence type="ECO:0000256" key="7">
    <source>
        <dbReference type="ARBA" id="ARBA00022723"/>
    </source>
</evidence>
<comment type="cofactor">
    <cofactor evidence="1">
        <name>Zn(2+)</name>
        <dbReference type="ChEBI" id="CHEBI:29105"/>
    </cofactor>
</comment>
<dbReference type="GO" id="GO:0019858">
    <property type="term" value="P:cytosine metabolic process"/>
    <property type="evidence" value="ECO:0007669"/>
    <property type="project" value="TreeGrafter"/>
</dbReference>
<keyword evidence="9" id="KW-0862">Zinc</keyword>
<dbReference type="InParanoid" id="F0XS35"/>
<dbReference type="AlphaFoldDB" id="F0XS35"/>
<dbReference type="GO" id="GO:0008835">
    <property type="term" value="F:diaminohydroxyphosphoribosylaminopyrimidine deaminase activity"/>
    <property type="evidence" value="ECO:0007669"/>
    <property type="project" value="TreeGrafter"/>
</dbReference>
<evidence type="ECO:0000256" key="1">
    <source>
        <dbReference type="ARBA" id="ARBA00001947"/>
    </source>
</evidence>
<evidence type="ECO:0000259" key="17">
    <source>
        <dbReference type="PROSITE" id="PS51747"/>
    </source>
</evidence>
<dbReference type="PANTHER" id="PTHR11079:SF190">
    <property type="entry name" value="CYTOSINE DEAMINASE"/>
    <property type="match status" value="1"/>
</dbReference>
<gene>
    <name evidence="18" type="ORF">CMQ_7957</name>
</gene>
<dbReference type="OrthoDB" id="408702at2759"/>
<comment type="subunit">
    <text evidence="5">Homodimer.</text>
</comment>
<comment type="similarity">
    <text evidence="4">Belongs to the cytidine and deoxycytidylate deaminase family.</text>
</comment>
<dbReference type="FunFam" id="3.40.140.10:FF:000016">
    <property type="entry name" value="Cytosine deaminase"/>
    <property type="match status" value="1"/>
</dbReference>
<proteinExistence type="inferred from homology"/>
<evidence type="ECO:0000256" key="2">
    <source>
        <dbReference type="ARBA" id="ARBA00004123"/>
    </source>
</evidence>
<keyword evidence="10" id="KW-0539">Nucleus</keyword>
<dbReference type="GO" id="GO:0046872">
    <property type="term" value="F:metal ion binding"/>
    <property type="evidence" value="ECO:0007669"/>
    <property type="project" value="UniProtKB-KW"/>
</dbReference>
<organism evidence="19">
    <name type="scientific">Grosmannia clavigera (strain kw1407 / UAMH 11150)</name>
    <name type="common">Blue stain fungus</name>
    <name type="synonym">Graphiocladiella clavigera</name>
    <dbReference type="NCBI Taxonomy" id="655863"/>
    <lineage>
        <taxon>Eukaryota</taxon>
        <taxon>Fungi</taxon>
        <taxon>Dikarya</taxon>
        <taxon>Ascomycota</taxon>
        <taxon>Pezizomycotina</taxon>
        <taxon>Sordariomycetes</taxon>
        <taxon>Sordariomycetidae</taxon>
        <taxon>Ophiostomatales</taxon>
        <taxon>Ophiostomataceae</taxon>
        <taxon>Leptographium</taxon>
    </lineage>
</organism>
<protein>
    <recommendedName>
        <fullName evidence="15">Cytosine deaminase</fullName>
        <ecNumber evidence="14">3.5.4.1</ecNumber>
    </recommendedName>
    <alternativeName>
        <fullName evidence="16">Cytosine aminohydrolase</fullName>
    </alternativeName>
</protein>
<keyword evidence="19" id="KW-1185">Reference proteome</keyword>
<dbReference type="eggNOG" id="KOG1018">
    <property type="taxonomic scope" value="Eukaryota"/>
</dbReference>
<dbReference type="PROSITE" id="PS51747">
    <property type="entry name" value="CYT_DCMP_DEAMINASES_2"/>
    <property type="match status" value="1"/>
</dbReference>
<dbReference type="RefSeq" id="XP_014169072.1">
    <property type="nucleotide sequence ID" value="XM_014313597.1"/>
</dbReference>
<dbReference type="EMBL" id="GL629990">
    <property type="protein sequence ID" value="EFW99589.1"/>
    <property type="molecule type" value="Genomic_DNA"/>
</dbReference>
<evidence type="ECO:0000256" key="14">
    <source>
        <dbReference type="ARBA" id="ARBA00066550"/>
    </source>
</evidence>
<dbReference type="GO" id="GO:0008655">
    <property type="term" value="P:pyrimidine-containing compound salvage"/>
    <property type="evidence" value="ECO:0007669"/>
    <property type="project" value="TreeGrafter"/>
</dbReference>
<evidence type="ECO:0000256" key="13">
    <source>
        <dbReference type="ARBA" id="ARBA00060700"/>
    </source>
</evidence>
<evidence type="ECO:0000256" key="12">
    <source>
        <dbReference type="ARBA" id="ARBA00056232"/>
    </source>
</evidence>